<dbReference type="SUPFAM" id="SSF117281">
    <property type="entry name" value="Kelch motif"/>
    <property type="match status" value="1"/>
</dbReference>
<dbReference type="SUPFAM" id="SSF63748">
    <property type="entry name" value="Tudor/PWWP/MBT"/>
    <property type="match status" value="1"/>
</dbReference>
<evidence type="ECO:0000256" key="1">
    <source>
        <dbReference type="SAM" id="MobiDB-lite"/>
    </source>
</evidence>
<proteinExistence type="predicted"/>
<feature type="region of interest" description="Disordered" evidence="1">
    <location>
        <begin position="837"/>
        <end position="877"/>
    </location>
</feature>
<evidence type="ECO:0000313" key="4">
    <source>
        <dbReference type="EMBL" id="GMH07743.1"/>
    </source>
</evidence>
<dbReference type="Pfam" id="PF00855">
    <property type="entry name" value="PWWP"/>
    <property type="match status" value="1"/>
</dbReference>
<dbReference type="Proteomes" id="UP001279734">
    <property type="component" value="Unassembled WGS sequence"/>
</dbReference>
<protein>
    <recommendedName>
        <fullName evidence="3">PWWP domain-containing protein</fullName>
    </recommendedName>
</protein>
<feature type="region of interest" description="Disordered" evidence="1">
    <location>
        <begin position="684"/>
        <end position="703"/>
    </location>
</feature>
<evidence type="ECO:0000313" key="5">
    <source>
        <dbReference type="Proteomes" id="UP001279734"/>
    </source>
</evidence>
<dbReference type="InterPro" id="IPR000313">
    <property type="entry name" value="PWWP_dom"/>
</dbReference>
<feature type="compositionally biased region" description="Polar residues" evidence="1">
    <location>
        <begin position="685"/>
        <end position="697"/>
    </location>
</feature>
<evidence type="ECO:0000259" key="3">
    <source>
        <dbReference type="PROSITE" id="PS50812"/>
    </source>
</evidence>
<feature type="compositionally biased region" description="Basic and acidic residues" evidence="1">
    <location>
        <begin position="840"/>
        <end position="854"/>
    </location>
</feature>
<dbReference type="CDD" id="cd05162">
    <property type="entry name" value="PWWP"/>
    <property type="match status" value="1"/>
</dbReference>
<feature type="region of interest" description="Disordered" evidence="1">
    <location>
        <begin position="280"/>
        <end position="332"/>
    </location>
</feature>
<feature type="compositionally biased region" description="Basic and acidic residues" evidence="1">
    <location>
        <begin position="1043"/>
        <end position="1070"/>
    </location>
</feature>
<keyword evidence="5" id="KW-1185">Reference proteome</keyword>
<feature type="chain" id="PRO_5042008974" description="PWWP domain-containing protein" evidence="2">
    <location>
        <begin position="20"/>
        <end position="1382"/>
    </location>
</feature>
<keyword evidence="2" id="KW-0732">Signal</keyword>
<dbReference type="PANTHER" id="PTHR10688">
    <property type="entry name" value="PWWP DOMAIN-CONTAINING PROTEIN"/>
    <property type="match status" value="1"/>
</dbReference>
<dbReference type="EMBL" id="BSYO01000007">
    <property type="protein sequence ID" value="GMH07743.1"/>
    <property type="molecule type" value="Genomic_DNA"/>
</dbReference>
<dbReference type="Gene3D" id="2.30.30.140">
    <property type="match status" value="1"/>
</dbReference>
<dbReference type="SMART" id="SM00293">
    <property type="entry name" value="PWWP"/>
    <property type="match status" value="1"/>
</dbReference>
<name>A0AAD3SAT5_NEPGR</name>
<dbReference type="Gene3D" id="2.120.10.80">
    <property type="entry name" value="Kelch-type beta propeller"/>
    <property type="match status" value="1"/>
</dbReference>
<feature type="domain" description="PWWP" evidence="3">
    <location>
        <begin position="492"/>
        <end position="553"/>
    </location>
</feature>
<dbReference type="PROSITE" id="PS50812">
    <property type="entry name" value="PWWP"/>
    <property type="match status" value="1"/>
</dbReference>
<feature type="compositionally biased region" description="Polar residues" evidence="1">
    <location>
        <begin position="855"/>
        <end position="870"/>
    </location>
</feature>
<feature type="region of interest" description="Disordered" evidence="1">
    <location>
        <begin position="1011"/>
        <end position="1104"/>
    </location>
</feature>
<dbReference type="PANTHER" id="PTHR10688:SF5">
    <property type="entry name" value="PWWP DOMAIN-CONTAINING PROTEIN 1-RELATED"/>
    <property type="match status" value="1"/>
</dbReference>
<feature type="signal peptide" evidence="2">
    <location>
        <begin position="1"/>
        <end position="19"/>
    </location>
</feature>
<dbReference type="InterPro" id="IPR052657">
    <property type="entry name" value="PDP_family_Arabidopsis"/>
</dbReference>
<feature type="compositionally biased region" description="Basic and acidic residues" evidence="1">
    <location>
        <begin position="1089"/>
        <end position="1104"/>
    </location>
</feature>
<dbReference type="InterPro" id="IPR015915">
    <property type="entry name" value="Kelch-typ_b-propeller"/>
</dbReference>
<reference evidence="4" key="1">
    <citation type="submission" date="2023-05" db="EMBL/GenBank/DDBJ databases">
        <title>Nepenthes gracilis genome sequencing.</title>
        <authorList>
            <person name="Fukushima K."/>
        </authorList>
    </citation>
    <scope>NUCLEOTIDE SEQUENCE</scope>
    <source>
        <strain evidence="4">SING2019-196</strain>
    </source>
</reference>
<organism evidence="4 5">
    <name type="scientific">Nepenthes gracilis</name>
    <name type="common">Slender pitcher plant</name>
    <dbReference type="NCBI Taxonomy" id="150966"/>
    <lineage>
        <taxon>Eukaryota</taxon>
        <taxon>Viridiplantae</taxon>
        <taxon>Streptophyta</taxon>
        <taxon>Embryophyta</taxon>
        <taxon>Tracheophyta</taxon>
        <taxon>Spermatophyta</taxon>
        <taxon>Magnoliopsida</taxon>
        <taxon>eudicotyledons</taxon>
        <taxon>Gunneridae</taxon>
        <taxon>Pentapetalae</taxon>
        <taxon>Caryophyllales</taxon>
        <taxon>Nepenthaceae</taxon>
        <taxon>Nepenthes</taxon>
    </lineage>
</organism>
<evidence type="ECO:0000256" key="2">
    <source>
        <dbReference type="SAM" id="SignalP"/>
    </source>
</evidence>
<dbReference type="Pfam" id="PF24681">
    <property type="entry name" value="Kelch_KLHDC2_KLHL20_DRC7"/>
    <property type="match status" value="1"/>
</dbReference>
<comment type="caution">
    <text evidence="4">The sequence shown here is derived from an EMBL/GenBank/DDBJ whole genome shotgun (WGS) entry which is preliminary data.</text>
</comment>
<accession>A0AAD3SAT5</accession>
<sequence>MPRHLTLASMDLLIQLRLASPLSSRTASLCCYMDSMNSWHGIGNMASKEAMCHFVRILEEEDPGWYTKASGLVANPVVDAGMKVLDLRTWSWSKIEVKVGTELHESTSPVPLIHCGGHTLIPWGNKLLSIAGHMKNPSETIQGHSVTLAGSSLVIFGGQNATRSLWNDLHLLDLETMTWDEIDTVSVPPSPRPDNAAGLHAEHYLLIFGVGLRTTFFNDPMRSYFLASLYMLLQSAASTFSCFFELADGAVKIHTACCFTIASVMDDDMELERNLNACSTEELGGPRASNGDSEGARNRFTGSGDDGDDDLDTEVREESWVSQGLSSGAVGGEVRVSSGQNLGASLNGSKESRALTELEGDVDARVCGGDAESHVTEEKGDSEKNRVFSEADVANEEVESGFREVADQAVETGDPDVNQAAEIAKFSVYKFDDQNSSMENFGSTKSYDEYKLKKSASVQNDSMIILYDGYAATNGTVTMSMWPMKFAFGLETGDMVWAKVKSHPWWPGYIFDEVFASLSVQLMKREGHVLVAFFGDSSYGWFELAELIPYGAHYTEKSQQKNSRRFLKAVQESIDEASRRYALGLSCRCRNPNNFRPTNIHGYFAVDVFDYEAGGIYSVSQIKRARENFQPVAALLFLKQLALAPQNVESCNIDFIEKKSISLAYRRAIFEEFDETYAQAFGQEPVQSTSLPPSVTDHSMKDASRAPLSGPQVFAEALGAQKSSTEAIKLEELSRRDQYLFKQRDEYKNSRTPQIAQGHASSSSSWVYEDEPSDTAAAAGYAFQRWHQAVSTAKRDETAASSVMTASNVAGVANHTGGHAAVDLRLASGSGKKIKTIKHPVREFTSEKKKRNDAEMSSVNKQSSTGNSGASAAKLAEKPPVQIAAVSREDLHLSHRKKEADGINSMSEQAVRMPVSGEKEAAELPLLLGDLQGLALNPFHGAQRNRPAILKQALLRFRALVFQKSLAIVPAAGLQPHEVGVIKNLPVTGPTLNAAASENIKTVSSSKLLKPLGRSLDDPTKAGRKRFPSEQQQEEITAKKAKKMADAKPLGAEKRTVQKNPEIQHADGRGKAAAATVQLPPPPPPPRTAKAEPLKRMDRPSPKVEEPTHLVMKYPQGTSLPSSNELKARFARFGPMEPSGNRIFYSTNTCRVTFLYKQDAERAHQYAVGNKSVFANVRSQLKPATVLNPPDLTTDWGEDMSNEPPLAQPLATDPRPAAALLQQQPPQLSSSLLKSILKKPAGDEVGLGMRGARVRFNTAEENSGWKVHLVARNYDSSSFRDPSLPSVGLDIHCNNQKVLPSNPLRPAHNFPFPPQIASDAYNQQQIDIISQRINHSNPNSVLSGQPPKMVDISQPMLRLLIRCSDVVATVKSIYGYVPYHPL</sequence>
<gene>
    <name evidence="4" type="ORF">Nepgr_009583</name>
</gene>